<dbReference type="Proteomes" id="UP000295726">
    <property type="component" value="Unassembled WGS sequence"/>
</dbReference>
<dbReference type="RefSeq" id="WP_132379589.1">
    <property type="nucleotide sequence ID" value="NZ_SLZZ01000005.1"/>
</dbReference>
<keyword evidence="1" id="KW-1133">Transmembrane helix</keyword>
<gene>
    <name evidence="2" type="ORF">EDD59_10577</name>
</gene>
<dbReference type="OrthoDB" id="1778612at2"/>
<proteinExistence type="predicted"/>
<evidence type="ECO:0000313" key="3">
    <source>
        <dbReference type="Proteomes" id="UP000295726"/>
    </source>
</evidence>
<protein>
    <submittedName>
        <fullName evidence="2">Uncharacterized protein</fullName>
    </submittedName>
</protein>
<feature type="transmembrane region" description="Helical" evidence="1">
    <location>
        <begin position="36"/>
        <end position="60"/>
    </location>
</feature>
<keyword evidence="1" id="KW-0472">Membrane</keyword>
<keyword evidence="3" id="KW-1185">Reference proteome</keyword>
<keyword evidence="1" id="KW-0812">Transmembrane</keyword>
<dbReference type="EMBL" id="SLZZ01000005">
    <property type="protein sequence ID" value="TCS80695.1"/>
    <property type="molecule type" value="Genomic_DNA"/>
</dbReference>
<dbReference type="AlphaFoldDB" id="A0A4R3KCB3"/>
<evidence type="ECO:0000256" key="1">
    <source>
        <dbReference type="SAM" id="Phobius"/>
    </source>
</evidence>
<comment type="caution">
    <text evidence="2">The sequence shown here is derived from an EMBL/GenBank/DDBJ whole genome shotgun (WGS) entry which is preliminary data.</text>
</comment>
<organism evidence="2 3">
    <name type="scientific">Muricomes intestini</name>
    <dbReference type="NCBI Taxonomy" id="1796634"/>
    <lineage>
        <taxon>Bacteria</taxon>
        <taxon>Bacillati</taxon>
        <taxon>Bacillota</taxon>
        <taxon>Clostridia</taxon>
        <taxon>Lachnospirales</taxon>
        <taxon>Lachnospiraceae</taxon>
        <taxon>Muricomes</taxon>
    </lineage>
</organism>
<evidence type="ECO:0000313" key="2">
    <source>
        <dbReference type="EMBL" id="TCS80695.1"/>
    </source>
</evidence>
<name>A0A4R3KCB3_9FIRM</name>
<feature type="transmembrane region" description="Helical" evidence="1">
    <location>
        <begin position="72"/>
        <end position="101"/>
    </location>
</feature>
<accession>A0A4R3KCB3</accession>
<sequence>MLDKNRIRLMTKMAKYEKSQAAEDLKISSYYKKDYASLNTLITAIWVTVGYALLAGLIIISNIDALMKNLTIAKFIIVVSIAVGIYIVLLVVYCVYAGSFYKSKHNRAKQRVKRYYRSLSRLGKMYVKEKK</sequence>
<reference evidence="2 3" key="1">
    <citation type="submission" date="2019-03" db="EMBL/GenBank/DDBJ databases">
        <title>Genomic Encyclopedia of Type Strains, Phase IV (KMG-IV): sequencing the most valuable type-strain genomes for metagenomic binning, comparative biology and taxonomic classification.</title>
        <authorList>
            <person name="Goeker M."/>
        </authorList>
    </citation>
    <scope>NUCLEOTIDE SEQUENCE [LARGE SCALE GENOMIC DNA]</scope>
    <source>
        <strain evidence="2 3">DSM 29489</strain>
    </source>
</reference>